<dbReference type="Gene3D" id="3.90.1580.10">
    <property type="entry name" value="paralog of FGE (formylglycine-generating enzyme)"/>
    <property type="match status" value="1"/>
</dbReference>
<organism evidence="3 4">
    <name type="scientific">Muriicola soli</name>
    <dbReference type="NCBI Taxonomy" id="2507538"/>
    <lineage>
        <taxon>Bacteria</taxon>
        <taxon>Pseudomonadati</taxon>
        <taxon>Bacteroidota</taxon>
        <taxon>Flavobacteriia</taxon>
        <taxon>Flavobacteriales</taxon>
        <taxon>Flavobacteriaceae</taxon>
        <taxon>Muriicola</taxon>
    </lineage>
</organism>
<dbReference type="OrthoDB" id="9768004at2"/>
<gene>
    <name evidence="3" type="ORF">EQY75_05345</name>
</gene>
<evidence type="ECO:0000256" key="1">
    <source>
        <dbReference type="SAM" id="MobiDB-lite"/>
    </source>
</evidence>
<protein>
    <recommendedName>
        <fullName evidence="2">Sulfatase-modifying factor enzyme-like domain-containing protein</fullName>
    </recommendedName>
</protein>
<dbReference type="AlphaFoldDB" id="A0A411E8K6"/>
<dbReference type="PANTHER" id="PTHR23150">
    <property type="entry name" value="SULFATASE MODIFYING FACTOR 1, 2"/>
    <property type="match status" value="1"/>
</dbReference>
<dbReference type="SUPFAM" id="SSF56436">
    <property type="entry name" value="C-type lectin-like"/>
    <property type="match status" value="1"/>
</dbReference>
<dbReference type="InterPro" id="IPR005532">
    <property type="entry name" value="SUMF_dom"/>
</dbReference>
<feature type="region of interest" description="Disordered" evidence="1">
    <location>
        <begin position="226"/>
        <end position="254"/>
    </location>
</feature>
<proteinExistence type="predicted"/>
<sequence>MDVQFVKRSSLKLFISGILLLSFVPMPSLNAQVPTEPIMVKIKGGTYIMGQNDGEGDERPEHLVEIEDFYIAKFEITVSEYREFCLATDRTMPKQPEWGWIDDHPIINTSWNDACDYIQWLNKRTGEDYRLPTEAEFEYVIRNGGEKGVYPWGKALPSNENLADESFRAKTSRSGIWKNYYDGYAFTAPVGSFKPNKLGVCDINGNIWEWCSDWYGEYSDQKSKNPIGATTGKHKVGRGASYGTDPWHSRSASRAYVEPDFKRPGFRLAKDNE</sequence>
<accession>A0A411E8K6</accession>
<evidence type="ECO:0000313" key="3">
    <source>
        <dbReference type="EMBL" id="QBA64012.1"/>
    </source>
</evidence>
<dbReference type="PANTHER" id="PTHR23150:SF19">
    <property type="entry name" value="FORMYLGLYCINE-GENERATING ENZYME"/>
    <property type="match status" value="1"/>
</dbReference>
<keyword evidence="4" id="KW-1185">Reference proteome</keyword>
<dbReference type="Proteomes" id="UP000290889">
    <property type="component" value="Chromosome"/>
</dbReference>
<evidence type="ECO:0000313" key="4">
    <source>
        <dbReference type="Proteomes" id="UP000290889"/>
    </source>
</evidence>
<feature type="domain" description="Sulfatase-modifying factor enzyme-like" evidence="2">
    <location>
        <begin position="36"/>
        <end position="270"/>
    </location>
</feature>
<name>A0A411E8K6_9FLAO</name>
<dbReference type="InterPro" id="IPR042095">
    <property type="entry name" value="SUMF_sf"/>
</dbReference>
<dbReference type="EMBL" id="CP035544">
    <property type="protein sequence ID" value="QBA64012.1"/>
    <property type="molecule type" value="Genomic_DNA"/>
</dbReference>
<dbReference type="KEGG" id="mur:EQY75_05345"/>
<dbReference type="InterPro" id="IPR051043">
    <property type="entry name" value="Sulfatase_Mod_Factor_Kinase"/>
</dbReference>
<reference evidence="3 4" key="1">
    <citation type="submission" date="2019-01" db="EMBL/GenBank/DDBJ databases">
        <title>Muriicola soli sp. nov., isolated from soil.</title>
        <authorList>
            <person name="Kang H.J."/>
            <person name="Kim S.B."/>
        </authorList>
    </citation>
    <scope>NUCLEOTIDE SEQUENCE [LARGE SCALE GENOMIC DNA]</scope>
    <source>
        <strain evidence="3 4">MMS17-SY002</strain>
    </source>
</reference>
<evidence type="ECO:0000259" key="2">
    <source>
        <dbReference type="Pfam" id="PF03781"/>
    </source>
</evidence>
<dbReference type="Pfam" id="PF03781">
    <property type="entry name" value="FGE-sulfatase"/>
    <property type="match status" value="1"/>
</dbReference>
<dbReference type="InterPro" id="IPR016187">
    <property type="entry name" value="CTDL_fold"/>
</dbReference>
<dbReference type="GO" id="GO:0120147">
    <property type="term" value="F:formylglycine-generating oxidase activity"/>
    <property type="evidence" value="ECO:0007669"/>
    <property type="project" value="TreeGrafter"/>
</dbReference>